<dbReference type="KEGG" id="eiv:EIN_274860"/>
<dbReference type="Pfam" id="PF14429">
    <property type="entry name" value="DOCK-C2"/>
    <property type="match status" value="1"/>
</dbReference>
<dbReference type="InterPro" id="IPR043161">
    <property type="entry name" value="DOCK_C_lobe_A"/>
</dbReference>
<dbReference type="PANTHER" id="PTHR23317">
    <property type="entry name" value="DEDICATOR OF CYTOKINESIS DOCK"/>
    <property type="match status" value="1"/>
</dbReference>
<dbReference type="GO" id="GO:0007264">
    <property type="term" value="P:small GTPase-mediated signal transduction"/>
    <property type="evidence" value="ECO:0007669"/>
    <property type="project" value="InterPro"/>
</dbReference>
<dbReference type="InterPro" id="IPR026791">
    <property type="entry name" value="DOCK"/>
</dbReference>
<dbReference type="OMA" id="ELEICHN"/>
<keyword evidence="6" id="KW-1185">Reference proteome</keyword>
<dbReference type="Proteomes" id="UP000014680">
    <property type="component" value="Unassembled WGS sequence"/>
</dbReference>
<evidence type="ECO:0000256" key="1">
    <source>
        <dbReference type="ARBA" id="ARBA00022658"/>
    </source>
</evidence>
<evidence type="ECO:0000313" key="6">
    <source>
        <dbReference type="Proteomes" id="UP000014680"/>
    </source>
</evidence>
<dbReference type="GO" id="GO:0005085">
    <property type="term" value="F:guanyl-nucleotide exchange factor activity"/>
    <property type="evidence" value="ECO:0007669"/>
    <property type="project" value="UniProtKB-KW"/>
</dbReference>
<dbReference type="InterPro" id="IPR035892">
    <property type="entry name" value="C2_domain_sf"/>
</dbReference>
<accession>A0A0A1U1I4</accession>
<protein>
    <recommendedName>
        <fullName evidence="7">Dedicator of cytokinesis protein</fullName>
    </recommendedName>
</protein>
<name>A0A0A1U1I4_ENTIV</name>
<comment type="similarity">
    <text evidence="2">Belongs to the DOCK family.</text>
</comment>
<dbReference type="InterPro" id="IPR046769">
    <property type="entry name" value="DOCKER_Lobe_A"/>
</dbReference>
<dbReference type="InterPro" id="IPR027357">
    <property type="entry name" value="DOCKER_dom"/>
</dbReference>
<feature type="domain" description="C2 DOCK-type" evidence="3">
    <location>
        <begin position="498"/>
        <end position="673"/>
    </location>
</feature>
<gene>
    <name evidence="5" type="ORF">EIN_274860</name>
</gene>
<evidence type="ECO:0000259" key="3">
    <source>
        <dbReference type="PROSITE" id="PS51650"/>
    </source>
</evidence>
<dbReference type="PANTHER" id="PTHR23317:SF76">
    <property type="entry name" value="LD20667P"/>
    <property type="match status" value="1"/>
</dbReference>
<dbReference type="RefSeq" id="XP_004254670.1">
    <property type="nucleotide sequence ID" value="XM_004254622.1"/>
</dbReference>
<dbReference type="Pfam" id="PF06920">
    <property type="entry name" value="DHR-2_Lobe_A"/>
    <property type="match status" value="1"/>
</dbReference>
<dbReference type="Gene3D" id="2.60.40.150">
    <property type="entry name" value="C2 domain"/>
    <property type="match status" value="1"/>
</dbReference>
<dbReference type="Gene3D" id="1.25.40.410">
    <property type="match status" value="1"/>
</dbReference>
<dbReference type="VEuPathDB" id="AmoebaDB:EIN_274860"/>
<dbReference type="PROSITE" id="PS51651">
    <property type="entry name" value="DOCKER"/>
    <property type="match status" value="1"/>
</dbReference>
<organism evidence="5 6">
    <name type="scientific">Entamoeba invadens IP1</name>
    <dbReference type="NCBI Taxonomy" id="370355"/>
    <lineage>
        <taxon>Eukaryota</taxon>
        <taxon>Amoebozoa</taxon>
        <taxon>Evosea</taxon>
        <taxon>Archamoebae</taxon>
        <taxon>Mastigamoebida</taxon>
        <taxon>Entamoebidae</taxon>
        <taxon>Entamoeba</taxon>
    </lineage>
</organism>
<dbReference type="EMBL" id="KB206783">
    <property type="protein sequence ID" value="ELP87899.1"/>
    <property type="molecule type" value="Genomic_DNA"/>
</dbReference>
<evidence type="ECO:0000259" key="4">
    <source>
        <dbReference type="PROSITE" id="PS51651"/>
    </source>
</evidence>
<evidence type="ECO:0000313" key="5">
    <source>
        <dbReference type="EMBL" id="ELP87899.1"/>
    </source>
</evidence>
<dbReference type="GeneID" id="14886850"/>
<reference evidence="5 6" key="1">
    <citation type="submission" date="2012-10" db="EMBL/GenBank/DDBJ databases">
        <authorList>
            <person name="Zafar N."/>
            <person name="Inman J."/>
            <person name="Hall N."/>
            <person name="Lorenzi H."/>
            <person name="Caler E."/>
        </authorList>
    </citation>
    <scope>NUCLEOTIDE SEQUENCE [LARGE SCALE GENOMIC DNA]</scope>
    <source>
        <strain evidence="5 6">IP1</strain>
    </source>
</reference>
<sequence>MKRKDQIILDDIFEKTDFSQPQHRKSPKLVVQQYPTATKKQLKDMEKDRLLNISFDEFDADQLEQLDIFQLRFLLESGAFPMSSNQKLYIKEHNLRQMLGSMFLENSSHINRKEFPKFCNFFCQKRDEVTWETVSVINLFSDQDERLNDRRIKPYQNEPVQRFDVVHKQRLTRENITTGATLDDYHHLILNQFFQRTSTLQWDRPIQFISNEDKQRVNEVLVEPGKFNRREETNTLFGSFWGGLNVFDIYKPGVSEEMKNAQNVFVIQLSEIVWCFGPLDGLVVSFFFYDSKKNERVTSSYFEIMQQTDMSVMSKLGSTFAVSLDQKQVENAGLWGVIQIYKMFDGDQSLDGYIENGESKMCVKMIDKQRSASSKQRSKNEFFVQYLGTGVVDLKSDLLENRKSYYNMKVYSCDENDLSQYYKNVENGKSKILSASWGFKIEKLDHFTAANLIITQDGVIQNVEAQPAEANEKENEEIPMLYNIVRLKSSSQIYTDFYNTLFIFPTEIVVPKEKKKNCGYCITCQLRSDDIIKLTQPILCFYSTSNMSNLLLDKIKTSVTTGKQNIFTDEIRMKLPFPLTVKHHLLFTVSLVCSDDFSEKVIFYATLPLFRNSMIVSSMTYSLPLIRGEPTDGYLNQISMDGMKCSLNLKIDVQSTIYPREKNVFKLLNGQLAGMEGALASIQVQEAIHFLPSIVEFFIMKAKENSLEISYLFDIFAKIANLNKDPTKRSKFLTDFVVNYSIEDDKADVIVTELIYQFFVRISDSFGNLENVLKHSWVLLNILLKAMIVMIHNKKEIESKLATALILGCRKYSQNLRYMIINRGSRGVLEGNYNFGEFVERLYSLIDKATLTSIVIKHMTILSSSLSTDEVNKLDKKSDAFHMLGLCRIQFIGVLGFSPNFILFNNPKQLQLNSIEMMGDYFAENHLVSTYFVRDLLNITLRENIVGKIGMYTLVLLLVHFNYDSRFQEMNQQSEVSSIFFEVLIYLLDEFEKVKDFHYNPFSIQDEEIEDIKLMYLAMFYILKHLSYDIFKSWFEKEIPTRMEVFLIHIRRALMLFSHYPFLPKDPIVEIQILIATLRESVESSVSPSNHMMRNTIAIDFKTKPSRGSARLTTRMAGQDFLLSSEFGQDITKADIIPSQSLKPEKSEKELEEKLKQRKKGQRIEVRNVVREMSYIAMDCAEALFERFENGIDGGQSLERLEEIVSSTLFSVDESEEYLMKLNEFIRTLILRHRHFLFEGNSQFGGILLKNLLKNVNSTQENLKRNSVDLVYTMLKNNFIFSQNIECCMSDAAVSLSELNYNDIDEFRKMIRSLPVQAQKDFDDSYELIAQLRKRYWEEGQKNVSSLVSLQKINYVVEIGDLDVFVVFMDSVMEVYMDVIRIVQNLDTNEVFGEYIDVKSALLGELKTAMLFSEDDVEALKSIKKNVGKGFEQIQLKIESGIDKYCQFNKIYFEESRKLENDKVKDEKRKEAVLEMDHFFDIILSKIGKVLLDGKVTEFLNEIKTFSERWEDAIFESEELQKVTKMILEKTESILADYNCKVTQIDTAFYEQKKTDFSRDESIIDEKTKSKVKYIQTQYETSMQEISETNREEYLENVLHSITGLTENFLDLEMSIEKNRSDRCEVEERFCNFHEYQAVIAVGIQICEFYKTVKEQYNAKKEEKRKKEECLSEEIHFMIEVMKSYIWTSIGSNILQVHMRECGSYLKAVSAAAFLVLQRESEVQNGILESEKSYTKMVSVRGESSLKCTLEKSSVFSQVQKFSEVNKKNQKLFAELAECSKQISAAVLKEEQQEAIRKEYAVTLQYLFTATETFITHPQTINQAVFKDVQILSQRIGQFENSDDKFGKLNRYVDYKICKDPYQTRVNKIMDSYSDNMLGTNTKNVKKTATIKKKNRHNSNSFKPNIPVLKGNKFFGADLEFNRDSFIDVSKSQQMKFVGDLKEFVLAGDTILLKLNDIKNLTREKSTELLIERFMTFANEYQNTARVHIAWVKKMVDEYLKENVLCEAGICCLHIALYIGLLYDFKCEKLLEMCERPNVLGKKSGNVKENMNIVVSRVKQAAELFEACKRTKMAIKCYFVLVDIFEATKQIKELEICHNNLANLYQTISNDNDEFVDYYYLVGKNQKSFGFINRSEKSLDDFKKENINKGNLEDVVRVFPEKSYIKGEENGRTRVFYLEKGGKREKFVTEIAMPSMLLKQKVVECSIEDIKESTQESKVERSDEM</sequence>
<keyword evidence="1" id="KW-0344">Guanine-nucleotide releasing factor</keyword>
<proteinExistence type="inferred from homology"/>
<dbReference type="PROSITE" id="PS51650">
    <property type="entry name" value="C2_DOCK"/>
    <property type="match status" value="1"/>
</dbReference>
<feature type="domain" description="DOCKER" evidence="4">
    <location>
        <begin position="1979"/>
        <end position="2225"/>
    </location>
</feature>
<dbReference type="OrthoDB" id="47328at2759"/>
<evidence type="ECO:0000256" key="2">
    <source>
        <dbReference type="PROSITE-ProRule" id="PRU00983"/>
    </source>
</evidence>
<evidence type="ECO:0008006" key="7">
    <source>
        <dbReference type="Google" id="ProtNLM"/>
    </source>
</evidence>
<dbReference type="InterPro" id="IPR027007">
    <property type="entry name" value="C2_DOCK-type_domain"/>
</dbReference>